<proteinExistence type="predicted"/>
<dbReference type="AlphaFoldDB" id="A0A1M5SF13"/>
<evidence type="ECO:0000313" key="3">
    <source>
        <dbReference type="EMBL" id="SHH37187.1"/>
    </source>
</evidence>
<feature type="domain" description="Isochorismatase-like" evidence="2">
    <location>
        <begin position="18"/>
        <end position="182"/>
    </location>
</feature>
<dbReference type="InterPro" id="IPR000868">
    <property type="entry name" value="Isochorismatase-like_dom"/>
</dbReference>
<dbReference type="CDD" id="cd00431">
    <property type="entry name" value="cysteine_hydrolases"/>
    <property type="match status" value="1"/>
</dbReference>
<evidence type="ECO:0000313" key="4">
    <source>
        <dbReference type="Proteomes" id="UP000242592"/>
    </source>
</evidence>
<dbReference type="Proteomes" id="UP000242592">
    <property type="component" value="Unassembled WGS sequence"/>
</dbReference>
<evidence type="ECO:0000259" key="2">
    <source>
        <dbReference type="Pfam" id="PF00857"/>
    </source>
</evidence>
<dbReference type="Gene3D" id="3.40.50.850">
    <property type="entry name" value="Isochorismatase-like"/>
    <property type="match status" value="1"/>
</dbReference>
<dbReference type="Pfam" id="PF00857">
    <property type="entry name" value="Isochorismatase"/>
    <property type="match status" value="1"/>
</dbReference>
<accession>A0A1M5SF13</accession>
<protein>
    <submittedName>
        <fullName evidence="3">Isochorismate hydrolase</fullName>
    </submittedName>
</protein>
<dbReference type="STRING" id="1123380.SAMN02745199_0842"/>
<evidence type="ECO:0000256" key="1">
    <source>
        <dbReference type="ARBA" id="ARBA00022801"/>
    </source>
</evidence>
<name>A0A1M5SF13_9BACT</name>
<dbReference type="GO" id="GO:0016787">
    <property type="term" value="F:hydrolase activity"/>
    <property type="evidence" value="ECO:0007669"/>
    <property type="project" value="UniProtKB-KW"/>
</dbReference>
<reference evidence="4" key="1">
    <citation type="submission" date="2016-11" db="EMBL/GenBank/DDBJ databases">
        <authorList>
            <person name="Varghese N."/>
            <person name="Submissions S."/>
        </authorList>
    </citation>
    <scope>NUCLEOTIDE SEQUENCE [LARGE SCALE GENOMIC DNA]</scope>
    <source>
        <strain evidence="4">DSM 15807</strain>
    </source>
</reference>
<keyword evidence="4" id="KW-1185">Reference proteome</keyword>
<dbReference type="PANTHER" id="PTHR43540">
    <property type="entry name" value="PEROXYUREIDOACRYLATE/UREIDOACRYLATE AMIDOHYDROLASE-RELATED"/>
    <property type="match status" value="1"/>
</dbReference>
<dbReference type="PANTHER" id="PTHR43540:SF6">
    <property type="entry name" value="ISOCHORISMATASE-LIKE DOMAIN-CONTAINING PROTEIN"/>
    <property type="match status" value="1"/>
</dbReference>
<gene>
    <name evidence="3" type="ORF">SAMN02745199_0842</name>
</gene>
<dbReference type="SUPFAM" id="SSF52499">
    <property type="entry name" value="Isochorismatase-like hydrolases"/>
    <property type="match status" value="1"/>
</dbReference>
<sequence>MFFYKERVKHNLSLDTPALLIVDVQNYFFSPDSKAYLNGIENIFPNLIKLKDEFLKRNFPVICTIHFGGSNTMKNWWNNVISERWTKPYFNDRRCLFITKDTYDAFFKTKLEEYLKNNKVTDLLITGVMTHLCCETTARSAFVRGFNVIMIEDALWDKDEFYHFNSLKSLAHGFAIISKTEEVLCALE</sequence>
<dbReference type="OrthoDB" id="9796485at2"/>
<dbReference type="RefSeq" id="WP_073072576.1">
    <property type="nucleotide sequence ID" value="NZ_FQXN01000003.1"/>
</dbReference>
<organism evidence="3 4">
    <name type="scientific">Thermosipho atlanticus DSM 15807</name>
    <dbReference type="NCBI Taxonomy" id="1123380"/>
    <lineage>
        <taxon>Bacteria</taxon>
        <taxon>Thermotogati</taxon>
        <taxon>Thermotogota</taxon>
        <taxon>Thermotogae</taxon>
        <taxon>Thermotogales</taxon>
        <taxon>Fervidobacteriaceae</taxon>
        <taxon>Thermosipho</taxon>
    </lineage>
</organism>
<keyword evidence="1 3" id="KW-0378">Hydrolase</keyword>
<dbReference type="InterPro" id="IPR036380">
    <property type="entry name" value="Isochorismatase-like_sf"/>
</dbReference>
<dbReference type="InterPro" id="IPR050272">
    <property type="entry name" value="Isochorismatase-like_hydrls"/>
</dbReference>
<dbReference type="EMBL" id="FQXN01000003">
    <property type="protein sequence ID" value="SHH37187.1"/>
    <property type="molecule type" value="Genomic_DNA"/>
</dbReference>